<proteinExistence type="predicted"/>
<dbReference type="Gene3D" id="2.160.20.10">
    <property type="entry name" value="Single-stranded right-handed beta-helix, Pectin lyase-like"/>
    <property type="match status" value="3"/>
</dbReference>
<dbReference type="SMART" id="SM00912">
    <property type="entry name" value="Haemagg_act"/>
    <property type="match status" value="1"/>
</dbReference>
<dbReference type="InterPro" id="IPR011050">
    <property type="entry name" value="Pectin_lyase_fold/virulence"/>
</dbReference>
<feature type="chain" id="PRO_5042998458" evidence="1">
    <location>
        <begin position="30"/>
        <end position="1051"/>
    </location>
</feature>
<keyword evidence="4" id="KW-1185">Reference proteome</keyword>
<evidence type="ECO:0000313" key="3">
    <source>
        <dbReference type="EMBL" id="MDR9900207.1"/>
    </source>
</evidence>
<feature type="domain" description="Filamentous haemagglutinin FhaB/tRNA nuclease CdiA-like TPS" evidence="2">
    <location>
        <begin position="34"/>
        <end position="145"/>
    </location>
</feature>
<dbReference type="InterPro" id="IPR008638">
    <property type="entry name" value="FhaB/CdiA-like_TPS"/>
</dbReference>
<evidence type="ECO:0000313" key="4">
    <source>
        <dbReference type="Proteomes" id="UP000667802"/>
    </source>
</evidence>
<dbReference type="NCBIfam" id="TIGR01901">
    <property type="entry name" value="adhes_NPXG"/>
    <property type="match status" value="1"/>
</dbReference>
<evidence type="ECO:0000256" key="1">
    <source>
        <dbReference type="SAM" id="SignalP"/>
    </source>
</evidence>
<name>A0AAP5IGV4_9CYAN</name>
<comment type="caution">
    <text evidence="3">The sequence shown here is derived from an EMBL/GenBank/DDBJ whole genome shotgun (WGS) entry which is preliminary data.</text>
</comment>
<feature type="signal peptide" evidence="1">
    <location>
        <begin position="1"/>
        <end position="29"/>
    </location>
</feature>
<dbReference type="RefSeq" id="WP_208351020.1">
    <property type="nucleotide sequence ID" value="NZ_JAALHA020000032.1"/>
</dbReference>
<evidence type="ECO:0000259" key="2">
    <source>
        <dbReference type="SMART" id="SM00912"/>
    </source>
</evidence>
<reference evidence="4" key="1">
    <citation type="journal article" date="2021" name="Science">
        <title>Hunting the eagle killer: A cyanobacterial neurotoxin causes vacuolar myelinopathy.</title>
        <authorList>
            <person name="Breinlinger S."/>
            <person name="Phillips T.J."/>
            <person name="Haram B.N."/>
            <person name="Mares J."/>
            <person name="Martinez Yerena J.A."/>
            <person name="Hrouzek P."/>
            <person name="Sobotka R."/>
            <person name="Henderson W.M."/>
            <person name="Schmieder P."/>
            <person name="Williams S.M."/>
            <person name="Lauderdale J.D."/>
            <person name="Wilde H.D."/>
            <person name="Gerrin W."/>
            <person name="Kust A."/>
            <person name="Washington J.W."/>
            <person name="Wagner C."/>
            <person name="Geier B."/>
            <person name="Liebeke M."/>
            <person name="Enke H."/>
            <person name="Niedermeyer T.H.J."/>
            <person name="Wilde S.B."/>
        </authorList>
    </citation>
    <scope>NUCLEOTIDE SEQUENCE [LARGE SCALE GENOMIC DNA]</scope>
    <source>
        <strain evidence="4">Thurmond2011</strain>
    </source>
</reference>
<dbReference type="Pfam" id="PF05860">
    <property type="entry name" value="TPS"/>
    <property type="match status" value="1"/>
</dbReference>
<keyword evidence="1" id="KW-0732">Signal</keyword>
<dbReference type="InterPro" id="IPR012334">
    <property type="entry name" value="Pectin_lyas_fold"/>
</dbReference>
<dbReference type="EMBL" id="JAALHA020000032">
    <property type="protein sequence ID" value="MDR9900207.1"/>
    <property type="molecule type" value="Genomic_DNA"/>
</dbReference>
<dbReference type="Proteomes" id="UP000667802">
    <property type="component" value="Unassembled WGS sequence"/>
</dbReference>
<sequence>MSGTGAVCRQFLGLAVSSVCLFSANCALSQITPDRTLPNNTTVTINGSTFNITGGTQAGRNLFHSFQQFSVPANNTALFNNGSDVQNIFSRVTGGSVSDIQGTIRALGTANLFFLNPNGIVFGRNASLNVGGSFVATTANAIQFGNLGFFSASAPNNPALLTINPTALFYNQIIPSASIQNSSIASAGKDPAGFDAVGLRVPDGKSLLLAGGNINLDGGGLTANGGRVELAGLAAPGTIDLNVAGDTLSLSAPSNVQRGNVSLTNQAFVDVSGAGGGDIAVNAGNLEMSNSYLFAGIGTGLSSFSRTGDINVNADSIALVNGAQIANVTFGQGNAGNVIINATKSLSLDNGYIFSTVGDGSSTQNNIVKGNGGNIEITTNQLSLLNGAALVASTYAQGNAGNITIRARDAVTFDRLSQAFSGVGSGAVGNGGNINLLAGSFVLSNGAQLTASTSGKGDAGNININIIDNVFLAGTNSGYPSGIFSSVDSGALGKGGNLNLITGRLLVRDGAQISASTFGLGNSGNITFNTVDTVELIGTSADGRLASGIRAAVESGARGNAGNLTINTGRLVVRDGAQISASTFGFGNSGNIRFNTVSLVELIGTSADGQFASGIRSAVESGGVGNAGNLTIDTGRLVVRDGAQISASTFGFGNSGNIRFNTVSLVELIGTSADGQFASGIRSAVESGGVGNAGNLTIDTGRLLALNGAQVSAATFGQGSAGDLTFRASDSVELVGTSADGRFASGVRSAVEASAVGNGGNSTFLTNRLLVQDGAEISTASSGKGNAGNLNVRANFITLNNQGKLIANSVTGEGGNVSLRVNDILLLRRNSLISNTNGTAQVGGNGGNFFLSTQFLVAPLLNNSDIITNAFNGRGGKIDITASDGVFGFDVRSQQDLARLRPSDLDPRQLSTNDISAISQNNPTIITPDADPSRGLILLPTVTEKPPKLVSSNCTAFNETAGGNNFTITGRGGLPKSPYEPLTSDAVWSDTRLPLTTAHQNQPKKQAALIKPKPIEIVPATGWVFNGKGEVTLISSVSNTTSSTPMSCAAR</sequence>
<protein>
    <submittedName>
        <fullName evidence="3">Filamentous hemagglutinin N-terminal domain-containing protein</fullName>
    </submittedName>
</protein>
<accession>A0AAP5IGV4</accession>
<dbReference type="AlphaFoldDB" id="A0AAP5IGV4"/>
<organism evidence="3 4">
    <name type="scientific">Aetokthonos hydrillicola Thurmond2011</name>
    <dbReference type="NCBI Taxonomy" id="2712845"/>
    <lineage>
        <taxon>Bacteria</taxon>
        <taxon>Bacillati</taxon>
        <taxon>Cyanobacteriota</taxon>
        <taxon>Cyanophyceae</taxon>
        <taxon>Nostocales</taxon>
        <taxon>Hapalosiphonaceae</taxon>
        <taxon>Aetokthonos</taxon>
    </lineage>
</organism>
<gene>
    <name evidence="3" type="ORF">G7B40_037505</name>
</gene>
<dbReference type="SUPFAM" id="SSF51126">
    <property type="entry name" value="Pectin lyase-like"/>
    <property type="match status" value="4"/>
</dbReference>